<name>A0A1Z1FDU6_9SPHN</name>
<evidence type="ECO:0000313" key="2">
    <source>
        <dbReference type="EMBL" id="ARU16922.1"/>
    </source>
</evidence>
<evidence type="ECO:0000259" key="1">
    <source>
        <dbReference type="Pfam" id="PF09995"/>
    </source>
</evidence>
<gene>
    <name evidence="2" type="ORF">A9D14_13030</name>
</gene>
<evidence type="ECO:0000313" key="3">
    <source>
        <dbReference type="Proteomes" id="UP000195807"/>
    </source>
</evidence>
<dbReference type="PANTHER" id="PTHR36151">
    <property type="entry name" value="BLR2777 PROTEIN"/>
    <property type="match status" value="1"/>
</dbReference>
<dbReference type="RefSeq" id="WP_066847187.1">
    <property type="nucleotide sequence ID" value="NZ_CP019602.1"/>
</dbReference>
<dbReference type="Pfam" id="PF09995">
    <property type="entry name" value="MPAB_Lcp_cat"/>
    <property type="match status" value="1"/>
</dbReference>
<feature type="domain" description="ER-bound oxygenase mpaB/mpaB'/Rubber oxygenase catalytic" evidence="1">
    <location>
        <begin position="48"/>
        <end position="265"/>
    </location>
</feature>
<dbReference type="KEGG" id="cman:A9D14_13030"/>
<dbReference type="InterPro" id="IPR018713">
    <property type="entry name" value="MPAB/Lcp_cat_dom"/>
</dbReference>
<accession>A0A1Z1FDU6</accession>
<keyword evidence="3" id="KW-1185">Reference proteome</keyword>
<sequence>MAAEPQHPLRRAIVRNVRAVFNDSASGEQPVAPSDHALFAPDTPIRIVHADVTAMMVGGISALLLQMLHPHALRGVLDHSTFRSDLHGRLRRTARFIAVTTYGHRDEAEKAIAKVNAIHRRVQGTLPGGAPYSATDPSVLAWVHLAEATSFLDAHVRYVRPAMPRRDRDLYFEQFAEVARRLHADPVPTSEAEARAMMRDMRGQLDGSPDARAVAAEILSPRGRGGTAMAVQPLLGGAAVDLLPPFAVKMLGLRRRTLSALPVRAGTFAMGKTLRWAFGSQRRD</sequence>
<dbReference type="EMBL" id="CP019602">
    <property type="protein sequence ID" value="ARU16922.1"/>
    <property type="molecule type" value="Genomic_DNA"/>
</dbReference>
<dbReference type="Proteomes" id="UP000195807">
    <property type="component" value="Chromosome"/>
</dbReference>
<dbReference type="STRING" id="450378.GCA_001661675_02616"/>
<organism evidence="2 3">
    <name type="scientific">Croceicoccus marinus</name>
    <dbReference type="NCBI Taxonomy" id="450378"/>
    <lineage>
        <taxon>Bacteria</taxon>
        <taxon>Pseudomonadati</taxon>
        <taxon>Pseudomonadota</taxon>
        <taxon>Alphaproteobacteria</taxon>
        <taxon>Sphingomonadales</taxon>
        <taxon>Erythrobacteraceae</taxon>
        <taxon>Croceicoccus</taxon>
    </lineage>
</organism>
<proteinExistence type="predicted"/>
<dbReference type="OrthoDB" id="108890at2"/>
<dbReference type="GO" id="GO:0016491">
    <property type="term" value="F:oxidoreductase activity"/>
    <property type="evidence" value="ECO:0007669"/>
    <property type="project" value="InterPro"/>
</dbReference>
<dbReference type="AlphaFoldDB" id="A0A1Z1FDU6"/>
<reference evidence="2 3" key="1">
    <citation type="submission" date="2017-01" db="EMBL/GenBank/DDBJ databases">
        <title>Complete genome sequence of esterase-producing bacterium Croceicoccus marinus E4A9.</title>
        <authorList>
            <person name="Wu Y.-H."/>
            <person name="Cheng H."/>
            <person name="Xu L."/>
            <person name="Huo Y.-Y."/>
            <person name="Wang C.-S."/>
            <person name="Xu X.-W."/>
        </authorList>
    </citation>
    <scope>NUCLEOTIDE SEQUENCE [LARGE SCALE GENOMIC DNA]</scope>
    <source>
        <strain evidence="2 3">E4A9</strain>
    </source>
</reference>
<protein>
    <recommendedName>
        <fullName evidence="1">ER-bound oxygenase mpaB/mpaB'/Rubber oxygenase catalytic domain-containing protein</fullName>
    </recommendedName>
</protein>
<dbReference type="PANTHER" id="PTHR36151:SF3">
    <property type="entry name" value="ER-BOUND OXYGENASE MPAB_MPAB'_RUBBER OXYGENASE CATALYTIC DOMAIN-CONTAINING PROTEIN"/>
    <property type="match status" value="1"/>
</dbReference>